<dbReference type="CDD" id="cd00397">
    <property type="entry name" value="DNA_BRE_C"/>
    <property type="match status" value="1"/>
</dbReference>
<accession>A0A376WBT9</accession>
<dbReference type="Gene3D" id="1.10.150.130">
    <property type="match status" value="1"/>
</dbReference>
<keyword evidence="4" id="KW-0233">DNA recombination</keyword>
<evidence type="ECO:0000256" key="5">
    <source>
        <dbReference type="PROSITE-ProRule" id="PRU01248"/>
    </source>
</evidence>
<keyword evidence="3 5" id="KW-0238">DNA-binding</keyword>
<evidence type="ECO:0000313" key="9">
    <source>
        <dbReference type="EMBL" id="STJ20504.1"/>
    </source>
</evidence>
<evidence type="ECO:0000256" key="2">
    <source>
        <dbReference type="ARBA" id="ARBA00022908"/>
    </source>
</evidence>
<dbReference type="GO" id="GO:0015074">
    <property type="term" value="P:DNA integration"/>
    <property type="evidence" value="ECO:0007669"/>
    <property type="project" value="UniProtKB-KW"/>
</dbReference>
<evidence type="ECO:0000256" key="3">
    <source>
        <dbReference type="ARBA" id="ARBA00023125"/>
    </source>
</evidence>
<dbReference type="EMBL" id="JAAGYP010000003">
    <property type="protein sequence ID" value="NEN69408.1"/>
    <property type="molecule type" value="Genomic_DNA"/>
</dbReference>
<sequence>MKLSHADMRWNELMDEYFFCRSVRVATEWSYRKVLNGFRKFVGETLLPEDIRQQHVREWRREVLKKQNRSTHTWNNKVRHMRAIFNFACSSTLLNLSENPFDGMNVRQEKKRKKTLTKKQVKRILLILEQFHEEEKRSDGVHWRSCAIRPAWYWMIVVNTLRFTGMRLNQLLHLRLRDVNLDERWIDLCSEGSKTHHEWRIPMVSHLVPGMRHLIDEAMKRGAGPEDYLFHYHRYVALMSEAPFVTGLPELQPVKGFFRRLTKECGFPVSPHRFRHTLASTLMSAPERNLYMVKTMLGHRNVSTTLEYVEIDLKGTARVLEKELAELTDVF</sequence>
<comment type="similarity">
    <text evidence="1">Belongs to the 'phage' integrase family.</text>
</comment>
<evidence type="ECO:0000313" key="11">
    <source>
        <dbReference type="Proteomes" id="UP000471360"/>
    </source>
</evidence>
<feature type="domain" description="Core-binding (CB)" evidence="7">
    <location>
        <begin position="1"/>
        <end position="89"/>
    </location>
</feature>
<dbReference type="EMBL" id="UGCV01000008">
    <property type="protein sequence ID" value="STJ20504.1"/>
    <property type="molecule type" value="Genomic_DNA"/>
</dbReference>
<dbReference type="InterPro" id="IPR010998">
    <property type="entry name" value="Integrase_recombinase_N"/>
</dbReference>
<dbReference type="RefSeq" id="WP_033807109.1">
    <property type="nucleotide sequence ID" value="NZ_CDQY01000535.1"/>
</dbReference>
<organism evidence="9 10">
    <name type="scientific">Escherichia coli</name>
    <dbReference type="NCBI Taxonomy" id="562"/>
    <lineage>
        <taxon>Bacteria</taxon>
        <taxon>Pseudomonadati</taxon>
        <taxon>Pseudomonadota</taxon>
        <taxon>Gammaproteobacteria</taxon>
        <taxon>Enterobacterales</taxon>
        <taxon>Enterobacteriaceae</taxon>
        <taxon>Escherichia</taxon>
    </lineage>
</organism>
<dbReference type="PROSITE" id="PS51898">
    <property type="entry name" value="TYR_RECOMBINASE"/>
    <property type="match status" value="1"/>
</dbReference>
<dbReference type="SUPFAM" id="SSF56349">
    <property type="entry name" value="DNA breaking-rejoining enzymes"/>
    <property type="match status" value="1"/>
</dbReference>
<evidence type="ECO:0000256" key="1">
    <source>
        <dbReference type="ARBA" id="ARBA00008857"/>
    </source>
</evidence>
<dbReference type="InterPro" id="IPR002104">
    <property type="entry name" value="Integrase_catalytic"/>
</dbReference>
<dbReference type="GO" id="GO:0006310">
    <property type="term" value="P:DNA recombination"/>
    <property type="evidence" value="ECO:0007669"/>
    <property type="project" value="UniProtKB-KW"/>
</dbReference>
<evidence type="ECO:0000313" key="8">
    <source>
        <dbReference type="EMBL" id="NEN69408.1"/>
    </source>
</evidence>
<dbReference type="Pfam" id="PF00589">
    <property type="entry name" value="Phage_integrase"/>
    <property type="match status" value="1"/>
</dbReference>
<dbReference type="PROSITE" id="PS51900">
    <property type="entry name" value="CB"/>
    <property type="match status" value="1"/>
</dbReference>
<dbReference type="AlphaFoldDB" id="A0A376WBT9"/>
<dbReference type="Proteomes" id="UP000254716">
    <property type="component" value="Unassembled WGS sequence"/>
</dbReference>
<keyword evidence="2" id="KW-0229">DNA integration</keyword>
<dbReference type="InterPro" id="IPR050090">
    <property type="entry name" value="Tyrosine_recombinase_XerCD"/>
</dbReference>
<dbReference type="PANTHER" id="PTHR30349:SF41">
    <property type="entry name" value="INTEGRASE_RECOMBINASE PROTEIN MJ0367-RELATED"/>
    <property type="match status" value="1"/>
</dbReference>
<dbReference type="InterPro" id="IPR011010">
    <property type="entry name" value="DNA_brk_join_enz"/>
</dbReference>
<proteinExistence type="inferred from homology"/>
<evidence type="ECO:0000259" key="7">
    <source>
        <dbReference type="PROSITE" id="PS51900"/>
    </source>
</evidence>
<evidence type="ECO:0000256" key="4">
    <source>
        <dbReference type="ARBA" id="ARBA00023172"/>
    </source>
</evidence>
<reference evidence="8 11" key="2">
    <citation type="submission" date="2020-02" db="EMBL/GenBank/DDBJ databases">
        <authorList>
            <person name="Subbiah M."/>
            <person name="Call D."/>
        </authorList>
    </citation>
    <scope>NUCLEOTIDE SEQUENCE [LARGE SCALE GENOMIC DNA]</scope>
    <source>
        <strain evidence="8 11">8375wB1</strain>
    </source>
</reference>
<dbReference type="InterPro" id="IPR013762">
    <property type="entry name" value="Integrase-like_cat_sf"/>
</dbReference>
<dbReference type="GO" id="GO:0003677">
    <property type="term" value="F:DNA binding"/>
    <property type="evidence" value="ECO:0007669"/>
    <property type="project" value="UniProtKB-UniRule"/>
</dbReference>
<name>A0A376WBT9_ECOLX</name>
<reference evidence="9 10" key="1">
    <citation type="submission" date="2018-06" db="EMBL/GenBank/DDBJ databases">
        <authorList>
            <consortium name="Pathogen Informatics"/>
            <person name="Doyle S."/>
        </authorList>
    </citation>
    <scope>NUCLEOTIDE SEQUENCE [LARGE SCALE GENOMIC DNA]</scope>
    <source>
        <strain evidence="9 10">NCTC9081</strain>
    </source>
</reference>
<dbReference type="Proteomes" id="UP000471360">
    <property type="component" value="Unassembled WGS sequence"/>
</dbReference>
<dbReference type="Gene3D" id="1.10.443.10">
    <property type="entry name" value="Intergrase catalytic core"/>
    <property type="match status" value="1"/>
</dbReference>
<evidence type="ECO:0000313" key="10">
    <source>
        <dbReference type="Proteomes" id="UP000254716"/>
    </source>
</evidence>
<dbReference type="PANTHER" id="PTHR30349">
    <property type="entry name" value="PHAGE INTEGRASE-RELATED"/>
    <property type="match status" value="1"/>
</dbReference>
<feature type="domain" description="Tyr recombinase" evidence="6">
    <location>
        <begin position="111"/>
        <end position="321"/>
    </location>
</feature>
<dbReference type="InterPro" id="IPR044068">
    <property type="entry name" value="CB"/>
</dbReference>
<protein>
    <submittedName>
        <fullName evidence="9">Phage integrase</fullName>
    </submittedName>
    <submittedName>
        <fullName evidence="8">Site-specific integrase</fullName>
    </submittedName>
</protein>
<evidence type="ECO:0000259" key="6">
    <source>
        <dbReference type="PROSITE" id="PS51898"/>
    </source>
</evidence>
<gene>
    <name evidence="9" type="primary">xerC_5</name>
    <name evidence="8" type="ORF">G3W53_04235</name>
    <name evidence="9" type="ORF">NCTC9081_06088</name>
</gene>